<keyword evidence="5 7" id="KW-1133">Transmembrane helix</keyword>
<dbReference type="PANTHER" id="PTHR43163:SF6">
    <property type="entry name" value="DIPEPTIDE TRANSPORT SYSTEM PERMEASE PROTEIN DPPB-RELATED"/>
    <property type="match status" value="1"/>
</dbReference>
<feature type="transmembrane region" description="Helical" evidence="7">
    <location>
        <begin position="285"/>
        <end position="311"/>
    </location>
</feature>
<reference evidence="9" key="1">
    <citation type="submission" date="2019-08" db="EMBL/GenBank/DDBJ databases">
        <authorList>
            <person name="Kucharzyk K."/>
            <person name="Murdoch R.W."/>
            <person name="Higgins S."/>
            <person name="Loffler F."/>
        </authorList>
    </citation>
    <scope>NUCLEOTIDE SEQUENCE</scope>
</reference>
<dbReference type="SUPFAM" id="SSF161098">
    <property type="entry name" value="MetI-like"/>
    <property type="match status" value="1"/>
</dbReference>
<feature type="transmembrane region" description="Helical" evidence="7">
    <location>
        <begin position="131"/>
        <end position="153"/>
    </location>
</feature>
<evidence type="ECO:0000256" key="6">
    <source>
        <dbReference type="ARBA" id="ARBA00023136"/>
    </source>
</evidence>
<feature type="transmembrane region" description="Helical" evidence="7">
    <location>
        <begin position="185"/>
        <end position="204"/>
    </location>
</feature>
<keyword evidence="6 7" id="KW-0472">Membrane</keyword>
<feature type="transmembrane region" description="Helical" evidence="7">
    <location>
        <begin position="239"/>
        <end position="265"/>
    </location>
</feature>
<dbReference type="Pfam" id="PF19300">
    <property type="entry name" value="BPD_transp_1_N"/>
    <property type="match status" value="1"/>
</dbReference>
<dbReference type="PROSITE" id="PS50928">
    <property type="entry name" value="ABC_TM1"/>
    <property type="match status" value="1"/>
</dbReference>
<dbReference type="GO" id="GO:0055085">
    <property type="term" value="P:transmembrane transport"/>
    <property type="evidence" value="ECO:0007669"/>
    <property type="project" value="InterPro"/>
</dbReference>
<comment type="subcellular location">
    <subcellularLocation>
        <location evidence="1">Cell membrane</location>
        <topology evidence="1">Multi-pass membrane protein</topology>
    </subcellularLocation>
</comment>
<dbReference type="InterPro" id="IPR000515">
    <property type="entry name" value="MetI-like"/>
</dbReference>
<dbReference type="InterPro" id="IPR035906">
    <property type="entry name" value="MetI-like_sf"/>
</dbReference>
<gene>
    <name evidence="9" type="primary">dppB_1</name>
    <name evidence="9" type="ORF">SDC9_05403</name>
</gene>
<feature type="transmembrane region" description="Helical" evidence="7">
    <location>
        <begin position="95"/>
        <end position="119"/>
    </location>
</feature>
<keyword evidence="2" id="KW-0813">Transport</keyword>
<accession>A0A644T068</accession>
<keyword evidence="3" id="KW-1003">Cell membrane</keyword>
<evidence type="ECO:0000256" key="1">
    <source>
        <dbReference type="ARBA" id="ARBA00004651"/>
    </source>
</evidence>
<proteinExistence type="predicted"/>
<dbReference type="Gene3D" id="1.10.3720.10">
    <property type="entry name" value="MetI-like"/>
    <property type="match status" value="1"/>
</dbReference>
<dbReference type="EMBL" id="VSSQ01000010">
    <property type="protein sequence ID" value="MPL59847.1"/>
    <property type="molecule type" value="Genomic_DNA"/>
</dbReference>
<evidence type="ECO:0000313" key="9">
    <source>
        <dbReference type="EMBL" id="MPL59847.1"/>
    </source>
</evidence>
<dbReference type="InterPro" id="IPR045621">
    <property type="entry name" value="BPD_transp_1_N"/>
</dbReference>
<dbReference type="PANTHER" id="PTHR43163">
    <property type="entry name" value="DIPEPTIDE TRANSPORT SYSTEM PERMEASE PROTEIN DPPB-RELATED"/>
    <property type="match status" value="1"/>
</dbReference>
<dbReference type="GO" id="GO:0005886">
    <property type="term" value="C:plasma membrane"/>
    <property type="evidence" value="ECO:0007669"/>
    <property type="project" value="UniProtKB-SubCell"/>
</dbReference>
<feature type="domain" description="ABC transmembrane type-1" evidence="8">
    <location>
        <begin position="95"/>
        <end position="308"/>
    </location>
</feature>
<evidence type="ECO:0000256" key="2">
    <source>
        <dbReference type="ARBA" id="ARBA00022448"/>
    </source>
</evidence>
<keyword evidence="4 7" id="KW-0812">Transmembrane</keyword>
<dbReference type="AlphaFoldDB" id="A0A644T068"/>
<dbReference type="Pfam" id="PF00528">
    <property type="entry name" value="BPD_transp_1"/>
    <property type="match status" value="1"/>
</dbReference>
<feature type="transmembrane region" description="Helical" evidence="7">
    <location>
        <begin position="12"/>
        <end position="30"/>
    </location>
</feature>
<organism evidence="9">
    <name type="scientific">bioreactor metagenome</name>
    <dbReference type="NCBI Taxonomy" id="1076179"/>
    <lineage>
        <taxon>unclassified sequences</taxon>
        <taxon>metagenomes</taxon>
        <taxon>ecological metagenomes</taxon>
    </lineage>
</organism>
<sequence length="317" mass="34830">MSRYITLRLAKGILTFFIAVTITFLIVRLMPGDPTTALISDSLSPEDALVLKESFGLDKPLYQQYFLFIRNLLKGDLGYSFFYKDSVASIIGNKLWWTLLLMGSSLFVTLLIGIPLGVISAKHQGKLLDQAINVAVVIGVSIFVPLLAFLLLYSFSFKLMWTPIGGAYSPGIDSSQMFGSVVSHMILPCATLVITYLASTVLYMRNSMLDVLKEDYVRTAKAKGVNDRKVTWSHALRNALIPTVTVTGLMIGKMVAGAVLTETVFSWPGVGTMIYDAVQKQDFPLLQGAFLVLAASVVVMTLITDLVVAWLDPRIKL</sequence>
<evidence type="ECO:0000256" key="4">
    <source>
        <dbReference type="ARBA" id="ARBA00022692"/>
    </source>
</evidence>
<evidence type="ECO:0000256" key="3">
    <source>
        <dbReference type="ARBA" id="ARBA00022475"/>
    </source>
</evidence>
<comment type="caution">
    <text evidence="9">The sequence shown here is derived from an EMBL/GenBank/DDBJ whole genome shotgun (WGS) entry which is preliminary data.</text>
</comment>
<evidence type="ECO:0000256" key="5">
    <source>
        <dbReference type="ARBA" id="ARBA00022989"/>
    </source>
</evidence>
<name>A0A644T068_9ZZZZ</name>
<evidence type="ECO:0000256" key="7">
    <source>
        <dbReference type="SAM" id="Phobius"/>
    </source>
</evidence>
<protein>
    <submittedName>
        <fullName evidence="9">Dipeptide transport system permease protein DppB</fullName>
    </submittedName>
</protein>
<dbReference type="CDD" id="cd06261">
    <property type="entry name" value="TM_PBP2"/>
    <property type="match status" value="1"/>
</dbReference>
<evidence type="ECO:0000259" key="8">
    <source>
        <dbReference type="PROSITE" id="PS50928"/>
    </source>
</evidence>